<comment type="caution">
    <text evidence="1">The sequence shown here is derived from an EMBL/GenBank/DDBJ whole genome shotgun (WGS) entry which is preliminary data.</text>
</comment>
<protein>
    <submittedName>
        <fullName evidence="1">Uncharacterized protein</fullName>
    </submittedName>
</protein>
<dbReference type="Proteomes" id="UP001054945">
    <property type="component" value="Unassembled WGS sequence"/>
</dbReference>
<dbReference type="EMBL" id="BPLR01009577">
    <property type="protein sequence ID" value="GIY33003.1"/>
    <property type="molecule type" value="Genomic_DNA"/>
</dbReference>
<sequence>MTCESVFYETLHKQTYLQALGLCEVNIVYVFVLGDQGTGKTTLIDYLTTRRIADPLLPSFRHVSESPRWTELVTQTKEMIIDSMGH</sequence>
<organism evidence="1 2">
    <name type="scientific">Caerostris extrusa</name>
    <name type="common">Bark spider</name>
    <name type="synonym">Caerostris bankana</name>
    <dbReference type="NCBI Taxonomy" id="172846"/>
    <lineage>
        <taxon>Eukaryota</taxon>
        <taxon>Metazoa</taxon>
        <taxon>Ecdysozoa</taxon>
        <taxon>Arthropoda</taxon>
        <taxon>Chelicerata</taxon>
        <taxon>Arachnida</taxon>
        <taxon>Araneae</taxon>
        <taxon>Araneomorphae</taxon>
        <taxon>Entelegynae</taxon>
        <taxon>Araneoidea</taxon>
        <taxon>Araneidae</taxon>
        <taxon>Caerostris</taxon>
    </lineage>
</organism>
<keyword evidence="2" id="KW-1185">Reference proteome</keyword>
<dbReference type="InterPro" id="IPR027417">
    <property type="entry name" value="P-loop_NTPase"/>
</dbReference>
<dbReference type="SUPFAM" id="SSF52540">
    <property type="entry name" value="P-loop containing nucleoside triphosphate hydrolases"/>
    <property type="match status" value="1"/>
</dbReference>
<proteinExistence type="predicted"/>
<accession>A0AAV4SMV7</accession>
<evidence type="ECO:0000313" key="2">
    <source>
        <dbReference type="Proteomes" id="UP001054945"/>
    </source>
</evidence>
<name>A0AAV4SMV7_CAEEX</name>
<gene>
    <name evidence="1" type="ORF">CEXT_579671</name>
</gene>
<evidence type="ECO:0000313" key="1">
    <source>
        <dbReference type="EMBL" id="GIY33003.1"/>
    </source>
</evidence>
<dbReference type="AlphaFoldDB" id="A0AAV4SMV7"/>
<reference evidence="1 2" key="1">
    <citation type="submission" date="2021-06" db="EMBL/GenBank/DDBJ databases">
        <title>Caerostris extrusa draft genome.</title>
        <authorList>
            <person name="Kono N."/>
            <person name="Arakawa K."/>
        </authorList>
    </citation>
    <scope>NUCLEOTIDE SEQUENCE [LARGE SCALE GENOMIC DNA]</scope>
</reference>